<dbReference type="AlphaFoldDB" id="A0A1X7UYM0"/>
<proteinExistence type="predicted"/>
<evidence type="ECO:0000313" key="1">
    <source>
        <dbReference type="EnsemblMetazoa" id="Aqu2.1.32806_001"/>
    </source>
</evidence>
<name>A0A1X7UYM0_AMPQE</name>
<dbReference type="OMA" id="EPTEYKT"/>
<dbReference type="EnsemblMetazoa" id="Aqu2.1.32806_001">
    <property type="protein sequence ID" value="Aqu2.1.32806_001"/>
    <property type="gene ID" value="Aqu2.1.32806"/>
</dbReference>
<dbReference type="InParanoid" id="A0A1X7UYM0"/>
<reference evidence="1" key="1">
    <citation type="submission" date="2017-05" db="UniProtKB">
        <authorList>
            <consortium name="EnsemblMetazoa"/>
        </authorList>
    </citation>
    <scope>IDENTIFICATION</scope>
</reference>
<accession>A0A1X7UYM0</accession>
<sequence length="227" mass="26047">MHVWDEAKSILFDTETIGTINGVSGYMEKFSVFIGVALGELILGHSDNLSKSLQSKVLTAAQGQHQAELTVKTLESLRNDDDASFNLFLDAVLFKAEQCDVDPPVLPRKRIRPMRYDEGSEPTEYKTPKDMYQVSYFEALDLVIEAIKKRFDQPGYQIYQNLQELLMKCVTRQCYDLEFQNVCKFYGSDIKPTCLKVQHQLLHSAFREKPIDDIDIQSVFLYIRSQG</sequence>
<dbReference type="OrthoDB" id="5956247at2759"/>
<dbReference type="eggNOG" id="ENOG502SHJZ">
    <property type="taxonomic scope" value="Eukaryota"/>
</dbReference>
<organism evidence="1">
    <name type="scientific">Amphimedon queenslandica</name>
    <name type="common">Sponge</name>
    <dbReference type="NCBI Taxonomy" id="400682"/>
    <lineage>
        <taxon>Eukaryota</taxon>
        <taxon>Metazoa</taxon>
        <taxon>Porifera</taxon>
        <taxon>Demospongiae</taxon>
        <taxon>Heteroscleromorpha</taxon>
        <taxon>Haplosclerida</taxon>
        <taxon>Niphatidae</taxon>
        <taxon>Amphimedon</taxon>
    </lineage>
</organism>
<protein>
    <submittedName>
        <fullName evidence="1">Uncharacterized protein</fullName>
    </submittedName>
</protein>